<protein>
    <submittedName>
        <fullName evidence="4">Lipid storage droplets surface-binding protein 2</fullName>
    </submittedName>
</protein>
<proteinExistence type="inferred from homology"/>
<dbReference type="AlphaFoldDB" id="A0A067QWI1"/>
<name>A0A067QWI1_ZOONE</name>
<dbReference type="Proteomes" id="UP000027135">
    <property type="component" value="Unassembled WGS sequence"/>
</dbReference>
<keyword evidence="5" id="KW-1185">Reference proteome</keyword>
<dbReference type="InterPro" id="IPR004279">
    <property type="entry name" value="Perilipin"/>
</dbReference>
<accession>A0A067QWI1</accession>
<evidence type="ECO:0000313" key="4">
    <source>
        <dbReference type="EMBL" id="KDR14502.1"/>
    </source>
</evidence>
<dbReference type="GO" id="GO:0005811">
    <property type="term" value="C:lipid droplet"/>
    <property type="evidence" value="ECO:0007669"/>
    <property type="project" value="UniProtKB-SubCell"/>
</dbReference>
<dbReference type="PANTHER" id="PTHR14024">
    <property type="entry name" value="PERILIPIN"/>
    <property type="match status" value="1"/>
</dbReference>
<evidence type="ECO:0000313" key="5">
    <source>
        <dbReference type="Proteomes" id="UP000027135"/>
    </source>
</evidence>
<dbReference type="Pfam" id="PF03036">
    <property type="entry name" value="Perilipin"/>
    <property type="match status" value="1"/>
</dbReference>
<evidence type="ECO:0000256" key="3">
    <source>
        <dbReference type="ARBA" id="ARBA00022677"/>
    </source>
</evidence>
<dbReference type="STRING" id="136037.A0A067QWI1"/>
<dbReference type="GO" id="GO:0005829">
    <property type="term" value="C:cytosol"/>
    <property type="evidence" value="ECO:0007669"/>
    <property type="project" value="TreeGrafter"/>
</dbReference>
<evidence type="ECO:0000256" key="1">
    <source>
        <dbReference type="ARBA" id="ARBA00004502"/>
    </source>
</evidence>
<dbReference type="PANTHER" id="PTHR14024:SF53">
    <property type="entry name" value="LIPID STORAGE DROPLETS SURFACE-BINDING PROTEIN 2"/>
    <property type="match status" value="1"/>
</dbReference>
<dbReference type="eggNOG" id="ENOG502TKXA">
    <property type="taxonomic scope" value="Eukaryota"/>
</dbReference>
<sequence>MVLFIAHQAAAMSQAKIRLTNVSPIEEKQEDLEGDSRPDDIFPIRMASVVRVSKLPVIEQTSNIAVNVYKKVKKSNCVFNWSLKKAESTVSKAVKSTEPVVLRLRTPITKVDGLLCVGLDYIEAKVPGIKLPAHEMYANAKQFVTDCAQPCVNCAGAVKGLGVRTLVALRRCVCGRGQYGDYDGQDDEVLILHSVPGETADVSTTEVPASTIRT</sequence>
<reference evidence="4 5" key="1">
    <citation type="journal article" date="2014" name="Nat. Commun.">
        <title>Molecular traces of alternative social organization in a termite genome.</title>
        <authorList>
            <person name="Terrapon N."/>
            <person name="Li C."/>
            <person name="Robertson H.M."/>
            <person name="Ji L."/>
            <person name="Meng X."/>
            <person name="Booth W."/>
            <person name="Chen Z."/>
            <person name="Childers C.P."/>
            <person name="Glastad K.M."/>
            <person name="Gokhale K."/>
            <person name="Gowin J."/>
            <person name="Gronenberg W."/>
            <person name="Hermansen R.A."/>
            <person name="Hu H."/>
            <person name="Hunt B.G."/>
            <person name="Huylmans A.K."/>
            <person name="Khalil S.M."/>
            <person name="Mitchell R.D."/>
            <person name="Munoz-Torres M.C."/>
            <person name="Mustard J.A."/>
            <person name="Pan H."/>
            <person name="Reese J.T."/>
            <person name="Scharf M.E."/>
            <person name="Sun F."/>
            <person name="Vogel H."/>
            <person name="Xiao J."/>
            <person name="Yang W."/>
            <person name="Yang Z."/>
            <person name="Yang Z."/>
            <person name="Zhou J."/>
            <person name="Zhu J."/>
            <person name="Brent C.S."/>
            <person name="Elsik C.G."/>
            <person name="Goodisman M.A."/>
            <person name="Liberles D.A."/>
            <person name="Roe R.M."/>
            <person name="Vargo E.L."/>
            <person name="Vilcinskas A."/>
            <person name="Wang J."/>
            <person name="Bornberg-Bauer E."/>
            <person name="Korb J."/>
            <person name="Zhang G."/>
            <person name="Liebig J."/>
        </authorList>
    </citation>
    <scope>NUCLEOTIDE SEQUENCE [LARGE SCALE GENOMIC DNA]</scope>
    <source>
        <tissue evidence="4">Whole organism</tissue>
    </source>
</reference>
<comment type="subcellular location">
    <subcellularLocation>
        <location evidence="1">Lipid droplet</location>
    </subcellularLocation>
</comment>
<dbReference type="InParanoid" id="A0A067QWI1"/>
<dbReference type="EMBL" id="KK852878">
    <property type="protein sequence ID" value="KDR14502.1"/>
    <property type="molecule type" value="Genomic_DNA"/>
</dbReference>
<dbReference type="OrthoDB" id="376826at2759"/>
<gene>
    <name evidence="4" type="ORF">L798_10199</name>
</gene>
<evidence type="ECO:0000256" key="2">
    <source>
        <dbReference type="ARBA" id="ARBA00006311"/>
    </source>
</evidence>
<dbReference type="GO" id="GO:0019915">
    <property type="term" value="P:lipid storage"/>
    <property type="evidence" value="ECO:0007669"/>
    <property type="project" value="TreeGrafter"/>
</dbReference>
<dbReference type="GO" id="GO:0010890">
    <property type="term" value="P:positive regulation of triglyceride storage"/>
    <property type="evidence" value="ECO:0007669"/>
    <property type="project" value="TreeGrafter"/>
</dbReference>
<organism evidence="4 5">
    <name type="scientific">Zootermopsis nevadensis</name>
    <name type="common">Dampwood termite</name>
    <dbReference type="NCBI Taxonomy" id="136037"/>
    <lineage>
        <taxon>Eukaryota</taxon>
        <taxon>Metazoa</taxon>
        <taxon>Ecdysozoa</taxon>
        <taxon>Arthropoda</taxon>
        <taxon>Hexapoda</taxon>
        <taxon>Insecta</taxon>
        <taxon>Pterygota</taxon>
        <taxon>Neoptera</taxon>
        <taxon>Polyneoptera</taxon>
        <taxon>Dictyoptera</taxon>
        <taxon>Blattodea</taxon>
        <taxon>Blattoidea</taxon>
        <taxon>Termitoidae</taxon>
        <taxon>Termopsidae</taxon>
        <taxon>Zootermopsis</taxon>
    </lineage>
</organism>
<keyword evidence="3" id="KW-0551">Lipid droplet</keyword>
<comment type="similarity">
    <text evidence="2">Belongs to the perilipin family.</text>
</comment>